<organism evidence="1 2">
    <name type="scientific">Nocardioides pocheonensis</name>
    <dbReference type="NCBI Taxonomy" id="661485"/>
    <lineage>
        <taxon>Bacteria</taxon>
        <taxon>Bacillati</taxon>
        <taxon>Actinomycetota</taxon>
        <taxon>Actinomycetes</taxon>
        <taxon>Propionibacteriales</taxon>
        <taxon>Nocardioidaceae</taxon>
        <taxon>Nocardioides</taxon>
    </lineage>
</organism>
<proteinExistence type="predicted"/>
<dbReference type="Proteomes" id="UP000279994">
    <property type="component" value="Unassembled WGS sequence"/>
</dbReference>
<dbReference type="OrthoDB" id="9800461at2"/>
<comment type="caution">
    <text evidence="1">The sequence shown here is derived from an EMBL/GenBank/DDBJ whole genome shotgun (WGS) entry which is preliminary data.</text>
</comment>
<protein>
    <submittedName>
        <fullName evidence="1">DUF3052 domain-containing protein</fullName>
    </submittedName>
</protein>
<keyword evidence="2" id="KW-1185">Reference proteome</keyword>
<evidence type="ECO:0000313" key="2">
    <source>
        <dbReference type="Proteomes" id="UP000279994"/>
    </source>
</evidence>
<accession>A0A3N0GW14</accession>
<dbReference type="RefSeq" id="WP_123221836.1">
    <property type="nucleotide sequence ID" value="NZ_RJSF01000009.1"/>
</dbReference>
<sequence>MAGYSGTPLEKKLGIKDGQVVFLDRAPDDFALAAPTTRRLPKQAAITLTFQTRAADLERRLPKLIEHTEQAGMVWVCWPKKAARALGYVTDLDDNLVREIGLAAGVVDVKVCAIDEVWSGLKFVRRLADRH</sequence>
<dbReference type="EMBL" id="RJSF01000009">
    <property type="protein sequence ID" value="RNM16340.1"/>
    <property type="molecule type" value="Genomic_DNA"/>
</dbReference>
<gene>
    <name evidence="1" type="ORF">EFL26_05170</name>
</gene>
<evidence type="ECO:0000313" key="1">
    <source>
        <dbReference type="EMBL" id="RNM16340.1"/>
    </source>
</evidence>
<reference evidence="1 2" key="1">
    <citation type="submission" date="2018-11" db="EMBL/GenBank/DDBJ databases">
        <authorList>
            <person name="Li F."/>
        </authorList>
    </citation>
    <scope>NUCLEOTIDE SEQUENCE [LARGE SCALE GENOMIC DNA]</scope>
    <source>
        <strain evidence="1 2">Gsoil 818</strain>
    </source>
</reference>
<dbReference type="AlphaFoldDB" id="A0A3N0GW14"/>
<name>A0A3N0GW14_9ACTN</name>